<reference evidence="1 2" key="1">
    <citation type="journal article" date="2023" name="Life. Sci Alliance">
        <title>Evolutionary insights into 3D genome organization and epigenetic landscape of Vigna mungo.</title>
        <authorList>
            <person name="Junaid A."/>
            <person name="Singh B."/>
            <person name="Bhatia S."/>
        </authorList>
    </citation>
    <scope>NUCLEOTIDE SEQUENCE [LARGE SCALE GENOMIC DNA]</scope>
    <source>
        <strain evidence="1">Urdbean</strain>
    </source>
</reference>
<keyword evidence="2" id="KW-1185">Reference proteome</keyword>
<dbReference type="EMBL" id="CP144700">
    <property type="protein sequence ID" value="WVZ22705.1"/>
    <property type="molecule type" value="Genomic_DNA"/>
</dbReference>
<evidence type="ECO:0000313" key="2">
    <source>
        <dbReference type="Proteomes" id="UP001374535"/>
    </source>
</evidence>
<name>A0AAQ3P7W9_VIGMU</name>
<organism evidence="1 2">
    <name type="scientific">Vigna mungo</name>
    <name type="common">Black gram</name>
    <name type="synonym">Phaseolus mungo</name>
    <dbReference type="NCBI Taxonomy" id="3915"/>
    <lineage>
        <taxon>Eukaryota</taxon>
        <taxon>Viridiplantae</taxon>
        <taxon>Streptophyta</taxon>
        <taxon>Embryophyta</taxon>
        <taxon>Tracheophyta</taxon>
        <taxon>Spermatophyta</taxon>
        <taxon>Magnoliopsida</taxon>
        <taxon>eudicotyledons</taxon>
        <taxon>Gunneridae</taxon>
        <taxon>Pentapetalae</taxon>
        <taxon>rosids</taxon>
        <taxon>fabids</taxon>
        <taxon>Fabales</taxon>
        <taxon>Fabaceae</taxon>
        <taxon>Papilionoideae</taxon>
        <taxon>50 kb inversion clade</taxon>
        <taxon>NPAAA clade</taxon>
        <taxon>indigoferoid/millettioid clade</taxon>
        <taxon>Phaseoleae</taxon>
        <taxon>Vigna</taxon>
    </lineage>
</organism>
<sequence length="112" mass="13238">MISERLTPNKGWCQKSCLRLRKGRVGFGFDEEEAKLNSGRYHYYQYQYQYQYQNLCRLSLSRSSDSVVEAKVVDELELGRERKPCVSDHLQEEFELSCGYYPAKHPCCQLRL</sequence>
<dbReference type="Proteomes" id="UP001374535">
    <property type="component" value="Chromosome 1"/>
</dbReference>
<dbReference type="AlphaFoldDB" id="A0AAQ3P7W9"/>
<evidence type="ECO:0000313" key="1">
    <source>
        <dbReference type="EMBL" id="WVZ22705.1"/>
    </source>
</evidence>
<protein>
    <submittedName>
        <fullName evidence="1">Uncharacterized protein</fullName>
    </submittedName>
</protein>
<gene>
    <name evidence="1" type="ORF">V8G54_001249</name>
</gene>
<accession>A0AAQ3P7W9</accession>
<proteinExistence type="predicted"/>